<protein>
    <submittedName>
        <fullName evidence="1">Uncharacterized protein</fullName>
    </submittedName>
</protein>
<organism evidence="1 2">
    <name type="scientific">Blepharisma stoltei</name>
    <dbReference type="NCBI Taxonomy" id="1481888"/>
    <lineage>
        <taxon>Eukaryota</taxon>
        <taxon>Sar</taxon>
        <taxon>Alveolata</taxon>
        <taxon>Ciliophora</taxon>
        <taxon>Postciliodesmatophora</taxon>
        <taxon>Heterotrichea</taxon>
        <taxon>Heterotrichida</taxon>
        <taxon>Blepharismidae</taxon>
        <taxon>Blepharisma</taxon>
    </lineage>
</organism>
<evidence type="ECO:0000313" key="2">
    <source>
        <dbReference type="Proteomes" id="UP001162131"/>
    </source>
</evidence>
<name>A0AAU9ILF6_9CILI</name>
<accession>A0AAU9ILF6</accession>
<evidence type="ECO:0000313" key="1">
    <source>
        <dbReference type="EMBL" id="CAG9312624.1"/>
    </source>
</evidence>
<keyword evidence="2" id="KW-1185">Reference proteome</keyword>
<dbReference type="Proteomes" id="UP001162131">
    <property type="component" value="Unassembled WGS sequence"/>
</dbReference>
<comment type="caution">
    <text evidence="1">The sequence shown here is derived from an EMBL/GenBank/DDBJ whole genome shotgun (WGS) entry which is preliminary data.</text>
</comment>
<dbReference type="AlphaFoldDB" id="A0AAU9ILF6"/>
<gene>
    <name evidence="1" type="ORF">BSTOLATCC_MIC7243</name>
</gene>
<dbReference type="EMBL" id="CAJZBQ010000008">
    <property type="protein sequence ID" value="CAG9312624.1"/>
    <property type="molecule type" value="Genomic_DNA"/>
</dbReference>
<reference evidence="1" key="1">
    <citation type="submission" date="2021-09" db="EMBL/GenBank/DDBJ databases">
        <authorList>
            <consortium name="AG Swart"/>
            <person name="Singh M."/>
            <person name="Singh A."/>
            <person name="Seah K."/>
            <person name="Emmerich C."/>
        </authorList>
    </citation>
    <scope>NUCLEOTIDE SEQUENCE</scope>
    <source>
        <strain evidence="1">ATCC30299</strain>
    </source>
</reference>
<sequence length="94" mass="11215">MAKCVYDGEQLGDGEMQMVSWRYAGEIDEDSWSQSGITEDVLQFVSLWGNEFFWNFIRILHQNQLRFILSEFKFQIRISYNGQIEKSYGRNFIK</sequence>
<proteinExistence type="predicted"/>